<feature type="region of interest" description="Disordered" evidence="1">
    <location>
        <begin position="157"/>
        <end position="230"/>
    </location>
</feature>
<accession>A0AAD4QM76</accession>
<gene>
    <name evidence="2" type="ORF">B0F90DRAFT_1667034</name>
</gene>
<reference evidence="2" key="1">
    <citation type="journal article" date="2022" name="New Phytol.">
        <title>Evolutionary transition to the ectomycorrhizal habit in the genomes of a hyperdiverse lineage of mushroom-forming fungi.</title>
        <authorList>
            <person name="Looney B."/>
            <person name="Miyauchi S."/>
            <person name="Morin E."/>
            <person name="Drula E."/>
            <person name="Courty P.E."/>
            <person name="Kohler A."/>
            <person name="Kuo A."/>
            <person name="LaButti K."/>
            <person name="Pangilinan J."/>
            <person name="Lipzen A."/>
            <person name="Riley R."/>
            <person name="Andreopoulos W."/>
            <person name="He G."/>
            <person name="Johnson J."/>
            <person name="Nolan M."/>
            <person name="Tritt A."/>
            <person name="Barry K.W."/>
            <person name="Grigoriev I.V."/>
            <person name="Nagy L.G."/>
            <person name="Hibbett D."/>
            <person name="Henrissat B."/>
            <person name="Matheny P.B."/>
            <person name="Labbe J."/>
            <person name="Martin F.M."/>
        </authorList>
    </citation>
    <scope>NUCLEOTIDE SEQUENCE</scope>
    <source>
        <strain evidence="2">BPL690</strain>
    </source>
</reference>
<feature type="region of interest" description="Disordered" evidence="1">
    <location>
        <begin position="79"/>
        <end position="98"/>
    </location>
</feature>
<name>A0AAD4QM76_9AGAM</name>
<dbReference type="AlphaFoldDB" id="A0AAD4QM76"/>
<feature type="region of interest" description="Disordered" evidence="1">
    <location>
        <begin position="106"/>
        <end position="128"/>
    </location>
</feature>
<proteinExistence type="predicted"/>
<comment type="caution">
    <text evidence="2">The sequence shown here is derived from an EMBL/GenBank/DDBJ whole genome shotgun (WGS) entry which is preliminary data.</text>
</comment>
<keyword evidence="3" id="KW-1185">Reference proteome</keyword>
<evidence type="ECO:0000256" key="1">
    <source>
        <dbReference type="SAM" id="MobiDB-lite"/>
    </source>
</evidence>
<feature type="compositionally biased region" description="Basic and acidic residues" evidence="1">
    <location>
        <begin position="220"/>
        <end position="230"/>
    </location>
</feature>
<sequence>MSTTTDTSRTDNTNVQHTSPIPILTSHRRRSSSSSSDGSPASPPALQTPTSFYPTVLPPSSPTGSPLFSYFMSTSPKTNASFPYRRPPGLGAPPVFEDDEGQDIEVRNNSLHQRRATTSWAGAGRMSSQRTAIAPPVIEEQQARGAGVLRRLLSVEASAGPPSPPLPSTPPPSAVTPPATPGFVVNRASPDSRGRVRRSVTLSVPAANARRRAPSPMGERILKGHFDGFN</sequence>
<organism evidence="2 3">
    <name type="scientific">Multifurca ochricompacta</name>
    <dbReference type="NCBI Taxonomy" id="376703"/>
    <lineage>
        <taxon>Eukaryota</taxon>
        <taxon>Fungi</taxon>
        <taxon>Dikarya</taxon>
        <taxon>Basidiomycota</taxon>
        <taxon>Agaricomycotina</taxon>
        <taxon>Agaricomycetes</taxon>
        <taxon>Russulales</taxon>
        <taxon>Russulaceae</taxon>
        <taxon>Multifurca</taxon>
    </lineage>
</organism>
<evidence type="ECO:0000313" key="3">
    <source>
        <dbReference type="Proteomes" id="UP001203297"/>
    </source>
</evidence>
<feature type="compositionally biased region" description="Polar residues" evidence="1">
    <location>
        <begin position="107"/>
        <end position="128"/>
    </location>
</feature>
<dbReference type="Proteomes" id="UP001203297">
    <property type="component" value="Unassembled WGS sequence"/>
</dbReference>
<feature type="compositionally biased region" description="Low complexity" evidence="1">
    <location>
        <begin position="1"/>
        <end position="14"/>
    </location>
</feature>
<feature type="region of interest" description="Disordered" evidence="1">
    <location>
        <begin position="1"/>
        <end position="68"/>
    </location>
</feature>
<dbReference type="EMBL" id="WTXG01000008">
    <property type="protein sequence ID" value="KAI0303597.1"/>
    <property type="molecule type" value="Genomic_DNA"/>
</dbReference>
<evidence type="ECO:0000313" key="2">
    <source>
        <dbReference type="EMBL" id="KAI0303597.1"/>
    </source>
</evidence>
<protein>
    <submittedName>
        <fullName evidence="2">Uncharacterized protein</fullName>
    </submittedName>
</protein>
<feature type="compositionally biased region" description="Pro residues" evidence="1">
    <location>
        <begin position="161"/>
        <end position="180"/>
    </location>
</feature>